<dbReference type="PANTHER" id="PTHR21143">
    <property type="entry name" value="INVERTEBRATE GUSTATORY RECEPTOR"/>
    <property type="match status" value="1"/>
</dbReference>
<feature type="transmembrane region" description="Helical" evidence="8">
    <location>
        <begin position="479"/>
        <end position="497"/>
    </location>
</feature>
<feature type="transmembrane region" description="Helical" evidence="8">
    <location>
        <begin position="443"/>
        <end position="467"/>
    </location>
</feature>
<evidence type="ECO:0000313" key="10">
    <source>
        <dbReference type="Proteomes" id="UP000494165"/>
    </source>
</evidence>
<dbReference type="AlphaFoldDB" id="A0A8S1D2K4"/>
<keyword evidence="4 8" id="KW-1133">Transmembrane helix</keyword>
<feature type="transmembrane region" description="Helical" evidence="8">
    <location>
        <begin position="556"/>
        <end position="580"/>
    </location>
</feature>
<dbReference type="EMBL" id="CADEPI010000068">
    <property type="protein sequence ID" value="CAB3372056.1"/>
    <property type="molecule type" value="Genomic_DNA"/>
</dbReference>
<dbReference type="GO" id="GO:0007635">
    <property type="term" value="P:chemosensory behavior"/>
    <property type="evidence" value="ECO:0007669"/>
    <property type="project" value="TreeGrafter"/>
</dbReference>
<evidence type="ECO:0000256" key="5">
    <source>
        <dbReference type="ARBA" id="ARBA00023136"/>
    </source>
</evidence>
<evidence type="ECO:0000256" key="2">
    <source>
        <dbReference type="ARBA" id="ARBA00022475"/>
    </source>
</evidence>
<comment type="caution">
    <text evidence="8">Lacks conserved residue(s) required for the propagation of feature annotation.</text>
</comment>
<comment type="caution">
    <text evidence="9">The sequence shown here is derived from an EMBL/GenBank/DDBJ whole genome shotgun (WGS) entry which is preliminary data.</text>
</comment>
<evidence type="ECO:0000256" key="7">
    <source>
        <dbReference type="ARBA" id="ARBA00023224"/>
    </source>
</evidence>
<comment type="function">
    <text evidence="8">Gustatory receptor which mediates acceptance or avoidance behavior, depending on its substrates.</text>
</comment>
<evidence type="ECO:0000313" key="9">
    <source>
        <dbReference type="EMBL" id="CAB3372056.1"/>
    </source>
</evidence>
<dbReference type="GO" id="GO:0008049">
    <property type="term" value="P:male courtship behavior"/>
    <property type="evidence" value="ECO:0007669"/>
    <property type="project" value="TreeGrafter"/>
</dbReference>
<keyword evidence="6 8" id="KW-0675">Receptor</keyword>
<protein>
    <recommendedName>
        <fullName evidence="8">Gustatory receptor</fullName>
    </recommendedName>
</protein>
<evidence type="ECO:0000256" key="6">
    <source>
        <dbReference type="ARBA" id="ARBA00023170"/>
    </source>
</evidence>
<keyword evidence="10" id="KW-1185">Reference proteome</keyword>
<feature type="transmembrane region" description="Helical" evidence="8">
    <location>
        <begin position="60"/>
        <end position="78"/>
    </location>
</feature>
<dbReference type="PANTHER" id="PTHR21143:SF104">
    <property type="entry name" value="GUSTATORY RECEPTOR 8A-RELATED"/>
    <property type="match status" value="1"/>
</dbReference>
<comment type="subcellular location">
    <subcellularLocation>
        <location evidence="1 8">Cell membrane</location>
        <topology evidence="1 8">Multi-pass membrane protein</topology>
    </subcellularLocation>
</comment>
<feature type="transmembrane region" description="Helical" evidence="8">
    <location>
        <begin position="253"/>
        <end position="275"/>
    </location>
</feature>
<comment type="similarity">
    <text evidence="8">Belongs to the insect chemoreceptor superfamily. Gustatory receptor (GR) family.</text>
</comment>
<dbReference type="Pfam" id="PF08395">
    <property type="entry name" value="7tm_7"/>
    <property type="match status" value="2"/>
</dbReference>
<sequence>MIAAFAWLSEILLRNINKSLQEKITQKQLLSLRDSYRKICGLIDSTSVAFQPLTAISVPYTFLNFLWITYYVVILMLKGDHYYDNREIDVVLNCLSWLFSLALNLLYLLERCNRVNYQLCQIKKILYKLELTVTDEGLKQDITLFYLETLHYQRGGYNIFKVFELGTSTVTIMFGPHFFAYLATIIQFHYAVTITVLRWCYVETCSLVELTSQAFQPLNICMVPSFFIFYLINVFYLTLAFWEDDNLSAKKSFSIAVDCSCWIIVLTLNLIYVTMRCHRVEEKIKSTKNILYYLEMRSTDEIKESVSLFFHESMHYQSTSFNVLNSQMINRSLLATVAKTKNLLYKLEMMNQSETSKQDIATFYCETIHCQCVGFYTFIAIIQTDLLISVLARISYYTLRKINIELGNMKEAFSNRPDIELLRMSFNKICMSIDVTSCTFQPLTLFSVPITIFLNIANGYFLLVTIAKLEEKFGNYTNLIVNTTLWLSLTFMNILNVTNDCQKAQREVAATRDILYKLEMRLSECELREKVRAFYFEVVHYQNTSYNIYGVYKLDFSLMAIVYGTIVTYLATFIQFHMLIEGLKENNY</sequence>
<keyword evidence="3 8" id="KW-0812">Transmembrane</keyword>
<feature type="transmembrane region" description="Helical" evidence="8">
    <location>
        <begin position="178"/>
        <end position="197"/>
    </location>
</feature>
<dbReference type="GO" id="GO:0030425">
    <property type="term" value="C:dendrite"/>
    <property type="evidence" value="ECO:0007669"/>
    <property type="project" value="TreeGrafter"/>
</dbReference>
<dbReference type="OrthoDB" id="6366728at2759"/>
<evidence type="ECO:0000256" key="4">
    <source>
        <dbReference type="ARBA" id="ARBA00022989"/>
    </source>
</evidence>
<feature type="transmembrane region" description="Helical" evidence="8">
    <location>
        <begin position="90"/>
        <end position="109"/>
    </location>
</feature>
<feature type="transmembrane region" description="Helical" evidence="8">
    <location>
        <begin position="218"/>
        <end position="241"/>
    </location>
</feature>
<reference evidence="9 10" key="1">
    <citation type="submission" date="2020-04" db="EMBL/GenBank/DDBJ databases">
        <authorList>
            <person name="Alioto T."/>
            <person name="Alioto T."/>
            <person name="Gomez Garrido J."/>
        </authorList>
    </citation>
    <scope>NUCLEOTIDE SEQUENCE [LARGE SCALE GENOMIC DNA]</scope>
</reference>
<keyword evidence="2 8" id="KW-1003">Cell membrane</keyword>
<dbReference type="InterPro" id="IPR013604">
    <property type="entry name" value="7TM_chemorcpt"/>
</dbReference>
<dbReference type="GO" id="GO:0050909">
    <property type="term" value="P:sensory perception of taste"/>
    <property type="evidence" value="ECO:0007669"/>
    <property type="project" value="InterPro"/>
</dbReference>
<evidence type="ECO:0000256" key="8">
    <source>
        <dbReference type="RuleBase" id="RU363108"/>
    </source>
</evidence>
<gene>
    <name evidence="9" type="ORF">CLODIP_2_CD06471</name>
</gene>
<dbReference type="GO" id="GO:0030424">
    <property type="term" value="C:axon"/>
    <property type="evidence" value="ECO:0007669"/>
    <property type="project" value="TreeGrafter"/>
</dbReference>
<accession>A0A8S1D2K4</accession>
<dbReference type="GO" id="GO:0043025">
    <property type="term" value="C:neuronal cell body"/>
    <property type="evidence" value="ECO:0007669"/>
    <property type="project" value="TreeGrafter"/>
</dbReference>
<proteinExistence type="inferred from homology"/>
<evidence type="ECO:0000256" key="3">
    <source>
        <dbReference type="ARBA" id="ARBA00022692"/>
    </source>
</evidence>
<dbReference type="GO" id="GO:0007165">
    <property type="term" value="P:signal transduction"/>
    <property type="evidence" value="ECO:0007669"/>
    <property type="project" value="UniProtKB-KW"/>
</dbReference>
<keyword evidence="7 8" id="KW-0807">Transducer</keyword>
<dbReference type="Proteomes" id="UP000494165">
    <property type="component" value="Unassembled WGS sequence"/>
</dbReference>
<organism evidence="9 10">
    <name type="scientific">Cloeon dipterum</name>
    <dbReference type="NCBI Taxonomy" id="197152"/>
    <lineage>
        <taxon>Eukaryota</taxon>
        <taxon>Metazoa</taxon>
        <taxon>Ecdysozoa</taxon>
        <taxon>Arthropoda</taxon>
        <taxon>Hexapoda</taxon>
        <taxon>Insecta</taxon>
        <taxon>Pterygota</taxon>
        <taxon>Palaeoptera</taxon>
        <taxon>Ephemeroptera</taxon>
        <taxon>Pisciforma</taxon>
        <taxon>Baetidae</taxon>
        <taxon>Cloeon</taxon>
    </lineage>
</organism>
<keyword evidence="5 8" id="KW-0472">Membrane</keyword>
<evidence type="ECO:0000256" key="1">
    <source>
        <dbReference type="ARBA" id="ARBA00004651"/>
    </source>
</evidence>
<dbReference type="GO" id="GO:0005886">
    <property type="term" value="C:plasma membrane"/>
    <property type="evidence" value="ECO:0007669"/>
    <property type="project" value="UniProtKB-SubCell"/>
</dbReference>
<name>A0A8S1D2K4_9INSE</name>